<keyword evidence="7 11" id="KW-1133">Transmembrane helix</keyword>
<dbReference type="EMBL" id="MDYL01000005">
    <property type="protein sequence ID" value="OQD76181.1"/>
    <property type="molecule type" value="Genomic_DNA"/>
</dbReference>
<evidence type="ECO:0000256" key="6">
    <source>
        <dbReference type="ARBA" id="ARBA00022970"/>
    </source>
</evidence>
<feature type="transmembrane region" description="Helical" evidence="11">
    <location>
        <begin position="349"/>
        <end position="372"/>
    </location>
</feature>
<evidence type="ECO:0000256" key="4">
    <source>
        <dbReference type="ARBA" id="ARBA00022554"/>
    </source>
</evidence>
<feature type="transmembrane region" description="Helical" evidence="11">
    <location>
        <begin position="290"/>
        <end position="312"/>
    </location>
</feature>
<dbReference type="Gene3D" id="1.20.1250.20">
    <property type="entry name" value="MFS general substrate transporter like domains"/>
    <property type="match status" value="1"/>
</dbReference>
<evidence type="ECO:0000256" key="12">
    <source>
        <dbReference type="SAM" id="MobiDB-lite"/>
    </source>
</evidence>
<feature type="transmembrane region" description="Helical" evidence="11">
    <location>
        <begin position="478"/>
        <end position="501"/>
    </location>
</feature>
<dbReference type="CDD" id="cd17483">
    <property type="entry name" value="MFS_Atg22_like"/>
    <property type="match status" value="1"/>
</dbReference>
<keyword evidence="5 11" id="KW-0812">Transmembrane</keyword>
<dbReference type="InterPro" id="IPR036259">
    <property type="entry name" value="MFS_trans_sf"/>
</dbReference>
<feature type="compositionally biased region" description="Basic and acidic residues" evidence="12">
    <location>
        <begin position="1"/>
        <end position="18"/>
    </location>
</feature>
<feature type="transmembrane region" description="Helical" evidence="11">
    <location>
        <begin position="160"/>
        <end position="179"/>
    </location>
</feature>
<dbReference type="GO" id="GO:0032974">
    <property type="term" value="P:amino acid transmembrane export from vacuole"/>
    <property type="evidence" value="ECO:0007669"/>
    <property type="project" value="InterPro"/>
</dbReference>
<dbReference type="Proteomes" id="UP000191522">
    <property type="component" value="Unassembled WGS sequence"/>
</dbReference>
<dbReference type="InterPro" id="IPR024671">
    <property type="entry name" value="Atg22-like"/>
</dbReference>
<dbReference type="AlphaFoldDB" id="A0A1V6PGL9"/>
<keyword evidence="3 11" id="KW-0813">Transport</keyword>
<keyword evidence="14" id="KW-1185">Reference proteome</keyword>
<feature type="region of interest" description="Disordered" evidence="12">
    <location>
        <begin position="1"/>
        <end position="34"/>
    </location>
</feature>
<dbReference type="InterPro" id="IPR050495">
    <property type="entry name" value="ATG22/LtaA_families"/>
</dbReference>
<name>A0A1V6PGL9_PENDC</name>
<dbReference type="PANTHER" id="PTHR23519">
    <property type="entry name" value="AUTOPHAGY-RELATED PROTEIN 22"/>
    <property type="match status" value="1"/>
</dbReference>
<feature type="transmembrane region" description="Helical" evidence="11">
    <location>
        <begin position="448"/>
        <end position="466"/>
    </location>
</feature>
<feature type="transmembrane region" description="Helical" evidence="11">
    <location>
        <begin position="191"/>
        <end position="210"/>
    </location>
</feature>
<proteinExistence type="inferred from homology"/>
<feature type="transmembrane region" description="Helical" evidence="11">
    <location>
        <begin position="417"/>
        <end position="436"/>
    </location>
</feature>
<dbReference type="SUPFAM" id="SSF103473">
    <property type="entry name" value="MFS general substrate transporter"/>
    <property type="match status" value="1"/>
</dbReference>
<protein>
    <recommendedName>
        <fullName evidence="11">Autophagy-related protein</fullName>
    </recommendedName>
</protein>
<sequence length="586" mass="65782">MRGKARKGEGKGKWREGDEAQPLLSSSPSSSSIPRFSATSIAAMEDATDVFYGGKDPVLSEVADKVENTESHTLQEYERLFGVDEDAFEQPTTTRKELWSYYLYYNGDNGVGPGSYSQALFQWALNGAGFQPGTNPPKPCTNTSACVVPWAGGTRSISSVILIANGLCFAFMTVIFVWLGSAADYGSFGRWLLLVLTVVCWALQYGMMAIRHPSQWPVAMGLYVVAYIAYGATLVFYAAVFPRLARYMPHVRKAREEDLTEGKIDQKEYDAIESLERNHLSNVSTAHSNIGYLLTLALNLNWVVLGIWWFLFQQKRPGPKIPKGANYATIGFKQIWLAIREVRSLPQTFLYFVAYFLLADGLNTTGTLVTIIQNDYVSFSFLQITYLGITQAACSITSTFGFWYIQKYFKFKTKTMFLFTNFFSVFIPFWGMLGLWTTRIGYHHRWEFYFYNVIFGLFQAPYYAYAQTMISELMPRGYDNMFFALFGITNRASSIIGPNVIQAIINDTNNNWMGFPFLFSICTAAMIAIVFVDIEKGRQDSRAFTEKRKVDRVVAETGLSADAVVNGKTVDDGAVGTEQTRSTGSA</sequence>
<evidence type="ECO:0000256" key="9">
    <source>
        <dbReference type="ARBA" id="ARBA00023136"/>
    </source>
</evidence>
<feature type="transmembrane region" description="Helical" evidence="11">
    <location>
        <begin position="222"/>
        <end position="240"/>
    </location>
</feature>
<comment type="function">
    <text evidence="10 11">Vacuolar effluxer which mediate the efflux of amino acids resulting from autophagic degradation. The release of autophagic amino acids allows the maintenance of protein synthesis and viability during nitrogen starvation.</text>
</comment>
<keyword evidence="4 11" id="KW-0926">Vacuole</keyword>
<feature type="compositionally biased region" description="Low complexity" evidence="12">
    <location>
        <begin position="22"/>
        <end position="32"/>
    </location>
</feature>
<dbReference type="OrthoDB" id="42657at2759"/>
<comment type="subcellular location">
    <subcellularLocation>
        <location evidence="1 11">Vacuole membrane</location>
        <topology evidence="1 11">Multi-pass membrane protein</topology>
    </subcellularLocation>
</comment>
<dbReference type="GO" id="GO:0006914">
    <property type="term" value="P:autophagy"/>
    <property type="evidence" value="ECO:0007669"/>
    <property type="project" value="UniProtKB-KW"/>
</dbReference>
<evidence type="ECO:0000256" key="11">
    <source>
        <dbReference type="RuleBase" id="RU363073"/>
    </source>
</evidence>
<dbReference type="GO" id="GO:0005774">
    <property type="term" value="C:vacuolar membrane"/>
    <property type="evidence" value="ECO:0007669"/>
    <property type="project" value="UniProtKB-SubCell"/>
</dbReference>
<evidence type="ECO:0000256" key="1">
    <source>
        <dbReference type="ARBA" id="ARBA00004128"/>
    </source>
</evidence>
<evidence type="ECO:0000256" key="5">
    <source>
        <dbReference type="ARBA" id="ARBA00022692"/>
    </source>
</evidence>
<reference evidence="14" key="1">
    <citation type="journal article" date="2017" name="Nat. Microbiol.">
        <title>Global analysis of biosynthetic gene clusters reveals vast potential of secondary metabolite production in Penicillium species.</title>
        <authorList>
            <person name="Nielsen J.C."/>
            <person name="Grijseels S."/>
            <person name="Prigent S."/>
            <person name="Ji B."/>
            <person name="Dainat J."/>
            <person name="Nielsen K.F."/>
            <person name="Frisvad J.C."/>
            <person name="Workman M."/>
            <person name="Nielsen J."/>
        </authorList>
    </citation>
    <scope>NUCLEOTIDE SEQUENCE [LARGE SCALE GENOMIC DNA]</scope>
    <source>
        <strain evidence="14">IBT 11843</strain>
    </source>
</reference>
<dbReference type="InterPro" id="IPR044738">
    <property type="entry name" value="Atg22"/>
</dbReference>
<comment type="caution">
    <text evidence="13">The sequence shown here is derived from an EMBL/GenBank/DDBJ whole genome shotgun (WGS) entry which is preliminary data.</text>
</comment>
<keyword evidence="9 11" id="KW-0472">Membrane</keyword>
<evidence type="ECO:0000256" key="7">
    <source>
        <dbReference type="ARBA" id="ARBA00022989"/>
    </source>
</evidence>
<dbReference type="STRING" id="69771.A0A1V6PGL9"/>
<feature type="transmembrane region" description="Helical" evidence="11">
    <location>
        <begin position="384"/>
        <end position="405"/>
    </location>
</feature>
<dbReference type="Pfam" id="PF11700">
    <property type="entry name" value="ATG22"/>
    <property type="match status" value="2"/>
</dbReference>
<gene>
    <name evidence="13" type="ORF">PENDEC_c005G06904</name>
</gene>
<dbReference type="PANTHER" id="PTHR23519:SF4">
    <property type="entry name" value="AUTOPHAGY-RELATED PROTEIN"/>
    <property type="match status" value="1"/>
</dbReference>
<keyword evidence="8 11" id="KW-0072">Autophagy</keyword>
<feature type="transmembrane region" description="Helical" evidence="11">
    <location>
        <begin position="513"/>
        <end position="532"/>
    </location>
</feature>
<evidence type="ECO:0000256" key="3">
    <source>
        <dbReference type="ARBA" id="ARBA00022448"/>
    </source>
</evidence>
<keyword evidence="6 11" id="KW-0029">Amino-acid transport</keyword>
<evidence type="ECO:0000256" key="10">
    <source>
        <dbReference type="ARBA" id="ARBA00024801"/>
    </source>
</evidence>
<evidence type="ECO:0000313" key="13">
    <source>
        <dbReference type="EMBL" id="OQD76181.1"/>
    </source>
</evidence>
<accession>A0A1V6PGL9</accession>
<evidence type="ECO:0000256" key="2">
    <source>
        <dbReference type="ARBA" id="ARBA00006978"/>
    </source>
</evidence>
<organism evidence="13 14">
    <name type="scientific">Penicillium decumbens</name>
    <dbReference type="NCBI Taxonomy" id="69771"/>
    <lineage>
        <taxon>Eukaryota</taxon>
        <taxon>Fungi</taxon>
        <taxon>Dikarya</taxon>
        <taxon>Ascomycota</taxon>
        <taxon>Pezizomycotina</taxon>
        <taxon>Eurotiomycetes</taxon>
        <taxon>Eurotiomycetidae</taxon>
        <taxon>Eurotiales</taxon>
        <taxon>Aspergillaceae</taxon>
        <taxon>Penicillium</taxon>
    </lineage>
</organism>
<comment type="similarity">
    <text evidence="2 11">Belongs to the ATG22 family.</text>
</comment>
<evidence type="ECO:0000256" key="8">
    <source>
        <dbReference type="ARBA" id="ARBA00023006"/>
    </source>
</evidence>
<evidence type="ECO:0000313" key="14">
    <source>
        <dbReference type="Proteomes" id="UP000191522"/>
    </source>
</evidence>
<dbReference type="OMA" id="GQCVLPW"/>